<feature type="transmembrane region" description="Helical" evidence="8">
    <location>
        <begin position="226"/>
        <end position="247"/>
    </location>
</feature>
<keyword evidence="4 8" id="KW-1133">Transmembrane helix</keyword>
<reference evidence="10 11" key="1">
    <citation type="journal article" date="2016" name="Fungal Biol.">
        <title>The genome of Xylona heveae provides a window into fungal endophytism.</title>
        <authorList>
            <person name="Gazis R."/>
            <person name="Kuo A."/>
            <person name="Riley R."/>
            <person name="LaButti K."/>
            <person name="Lipzen A."/>
            <person name="Lin J."/>
            <person name="Amirebrahimi M."/>
            <person name="Hesse C.N."/>
            <person name="Spatafora J.W."/>
            <person name="Henrissat B."/>
            <person name="Hainaut M."/>
            <person name="Grigoriev I.V."/>
            <person name="Hibbett D.S."/>
        </authorList>
    </citation>
    <scope>NUCLEOTIDE SEQUENCE [LARGE SCALE GENOMIC DNA]</scope>
    <source>
        <strain evidence="10 11">TC161</strain>
    </source>
</reference>
<dbReference type="InParanoid" id="A0A165HFS6"/>
<dbReference type="FunFam" id="1.20.1250.20:FF:000064">
    <property type="entry name" value="MFS allantoate transporter"/>
    <property type="match status" value="1"/>
</dbReference>
<name>A0A165HFS6_XYLHT</name>
<dbReference type="GO" id="GO:0022857">
    <property type="term" value="F:transmembrane transporter activity"/>
    <property type="evidence" value="ECO:0007669"/>
    <property type="project" value="InterPro"/>
</dbReference>
<dbReference type="OrthoDB" id="6730379at2759"/>
<evidence type="ECO:0000313" key="11">
    <source>
        <dbReference type="Proteomes" id="UP000076632"/>
    </source>
</evidence>
<dbReference type="OMA" id="TSNRWAW"/>
<dbReference type="RefSeq" id="XP_018189001.1">
    <property type="nucleotide sequence ID" value="XM_018329832.1"/>
</dbReference>
<accession>A0A165HFS6</accession>
<dbReference type="PANTHER" id="PTHR43791">
    <property type="entry name" value="PERMEASE-RELATED"/>
    <property type="match status" value="1"/>
</dbReference>
<dbReference type="Gene3D" id="1.20.1250.20">
    <property type="entry name" value="MFS general substrate transporter like domains"/>
    <property type="match status" value="2"/>
</dbReference>
<dbReference type="EMBL" id="KV407457">
    <property type="protein sequence ID" value="KZF23446.1"/>
    <property type="molecule type" value="Genomic_DNA"/>
</dbReference>
<evidence type="ECO:0000256" key="4">
    <source>
        <dbReference type="ARBA" id="ARBA00022989"/>
    </source>
</evidence>
<evidence type="ECO:0000256" key="5">
    <source>
        <dbReference type="ARBA" id="ARBA00023136"/>
    </source>
</evidence>
<feature type="transmembrane region" description="Helical" evidence="8">
    <location>
        <begin position="420"/>
        <end position="441"/>
    </location>
</feature>
<protein>
    <submittedName>
        <fullName evidence="10">Putative MFS transporter</fullName>
    </submittedName>
</protein>
<evidence type="ECO:0000256" key="6">
    <source>
        <dbReference type="ARBA" id="ARBA00037968"/>
    </source>
</evidence>
<feature type="compositionally biased region" description="Low complexity" evidence="7">
    <location>
        <begin position="10"/>
        <end position="26"/>
    </location>
</feature>
<proteinExistence type="inferred from homology"/>
<dbReference type="InterPro" id="IPR036259">
    <property type="entry name" value="MFS_trans_sf"/>
</dbReference>
<sequence length="513" mass="56064">MASNTYESKAPLTLSESGSSSPTASAAPKAVDSALTYLRDHEGKADIAIAQDAAFLQALRRKIDWRIIPFMCLCYTMQFIDKVAINYAAVMGLRKDAKLVGNNFSNAASAFFIACLVAAVPNVFLLQKLPTAKWLGFNVFCWGITTACTGAVHNYGGLLTTRILSGVFECAVAPSLMLLSSQWYTKKEQASRFAFWYVGLGLGQIFGGLLSYAFQHVKHGSLEGWRILFIVLGVVSSLIGVGTFFGVPDTPMKAYFLSESEKVVLLEHVKVNKTGIDNKQFNFKQIFESLIDVQLWFLAFIVILQSVSSGVITSYSATLIRSFGYSPTHSALLNMPSGAVSIFFTLLVGFGVRITGHRWAWIAFCSIPAIIGGALMSFLPHGHRGGLLAGNYLVNAIVAPLPIIYQWIAANCAGQTKRAFASAIISASFSVGNIIGPQTFQAKDAPQYKPAKIALIATQAAAMFLTILLFFYYIWANKSRASLTLSETQKDTSIQEAWDGKTDKENKSFRYEY</sequence>
<dbReference type="InterPro" id="IPR020846">
    <property type="entry name" value="MFS_dom"/>
</dbReference>
<evidence type="ECO:0000256" key="8">
    <source>
        <dbReference type="SAM" id="Phobius"/>
    </source>
</evidence>
<feature type="transmembrane region" description="Helical" evidence="8">
    <location>
        <begin position="107"/>
        <end position="125"/>
    </location>
</feature>
<feature type="transmembrane region" description="Helical" evidence="8">
    <location>
        <begin position="385"/>
        <end position="408"/>
    </location>
</feature>
<gene>
    <name evidence="10" type="ORF">L228DRAFT_209928</name>
</gene>
<dbReference type="GeneID" id="28894969"/>
<feature type="transmembrane region" description="Helical" evidence="8">
    <location>
        <begin position="359"/>
        <end position="379"/>
    </location>
</feature>
<feature type="transmembrane region" description="Helical" evidence="8">
    <location>
        <begin position="67"/>
        <end position="87"/>
    </location>
</feature>
<feature type="transmembrane region" description="Helical" evidence="8">
    <location>
        <begin position="137"/>
        <end position="156"/>
    </location>
</feature>
<dbReference type="Pfam" id="PF07690">
    <property type="entry name" value="MFS_1"/>
    <property type="match status" value="1"/>
</dbReference>
<dbReference type="PANTHER" id="PTHR43791:SF40">
    <property type="entry name" value="THIAMINE PATHWAY TRANSPORTER THI73"/>
    <property type="match status" value="1"/>
</dbReference>
<keyword evidence="3 8" id="KW-0812">Transmembrane</keyword>
<dbReference type="PROSITE" id="PS50850">
    <property type="entry name" value="MFS"/>
    <property type="match status" value="1"/>
</dbReference>
<organism evidence="10 11">
    <name type="scientific">Xylona heveae (strain CBS 132557 / TC161)</name>
    <dbReference type="NCBI Taxonomy" id="1328760"/>
    <lineage>
        <taxon>Eukaryota</taxon>
        <taxon>Fungi</taxon>
        <taxon>Dikarya</taxon>
        <taxon>Ascomycota</taxon>
        <taxon>Pezizomycotina</taxon>
        <taxon>Xylonomycetes</taxon>
        <taxon>Xylonales</taxon>
        <taxon>Xylonaceae</taxon>
        <taxon>Xylona</taxon>
    </lineage>
</organism>
<dbReference type="AlphaFoldDB" id="A0A165HFS6"/>
<dbReference type="SUPFAM" id="SSF103473">
    <property type="entry name" value="MFS general substrate transporter"/>
    <property type="match status" value="1"/>
</dbReference>
<feature type="transmembrane region" description="Helical" evidence="8">
    <location>
        <begin position="332"/>
        <end position="352"/>
    </location>
</feature>
<feature type="transmembrane region" description="Helical" evidence="8">
    <location>
        <begin position="293"/>
        <end position="312"/>
    </location>
</feature>
<keyword evidence="11" id="KW-1185">Reference proteome</keyword>
<dbReference type="GO" id="GO:0016020">
    <property type="term" value="C:membrane"/>
    <property type="evidence" value="ECO:0007669"/>
    <property type="project" value="UniProtKB-SubCell"/>
</dbReference>
<dbReference type="Proteomes" id="UP000076632">
    <property type="component" value="Unassembled WGS sequence"/>
</dbReference>
<comment type="subcellular location">
    <subcellularLocation>
        <location evidence="1">Membrane</location>
        <topology evidence="1">Multi-pass membrane protein</topology>
    </subcellularLocation>
</comment>
<evidence type="ECO:0000259" key="9">
    <source>
        <dbReference type="PROSITE" id="PS50850"/>
    </source>
</evidence>
<evidence type="ECO:0000256" key="2">
    <source>
        <dbReference type="ARBA" id="ARBA00022448"/>
    </source>
</evidence>
<evidence type="ECO:0000256" key="1">
    <source>
        <dbReference type="ARBA" id="ARBA00004141"/>
    </source>
</evidence>
<comment type="similarity">
    <text evidence="6">Belongs to the major facilitator superfamily. Allantoate permease family.</text>
</comment>
<evidence type="ECO:0000256" key="7">
    <source>
        <dbReference type="SAM" id="MobiDB-lite"/>
    </source>
</evidence>
<evidence type="ECO:0000256" key="3">
    <source>
        <dbReference type="ARBA" id="ARBA00022692"/>
    </source>
</evidence>
<keyword evidence="2" id="KW-0813">Transport</keyword>
<dbReference type="STRING" id="1328760.A0A165HFS6"/>
<dbReference type="InterPro" id="IPR011701">
    <property type="entry name" value="MFS"/>
</dbReference>
<feature type="domain" description="Major facilitator superfamily (MFS) profile" evidence="9">
    <location>
        <begin position="67"/>
        <end position="478"/>
    </location>
</feature>
<feature type="transmembrane region" description="Helical" evidence="8">
    <location>
        <begin position="162"/>
        <end position="181"/>
    </location>
</feature>
<keyword evidence="5 8" id="KW-0472">Membrane</keyword>
<feature type="transmembrane region" description="Helical" evidence="8">
    <location>
        <begin position="453"/>
        <end position="475"/>
    </location>
</feature>
<evidence type="ECO:0000313" key="10">
    <source>
        <dbReference type="EMBL" id="KZF23446.1"/>
    </source>
</evidence>
<feature type="region of interest" description="Disordered" evidence="7">
    <location>
        <begin position="1"/>
        <end position="26"/>
    </location>
</feature>
<feature type="transmembrane region" description="Helical" evidence="8">
    <location>
        <begin position="193"/>
        <end position="214"/>
    </location>
</feature>